<dbReference type="Proteomes" id="UP000030765">
    <property type="component" value="Unassembled WGS sequence"/>
</dbReference>
<dbReference type="AlphaFoldDB" id="A0A084WPG6"/>
<evidence type="ECO:0000313" key="2">
    <source>
        <dbReference type="EnsemblMetazoa" id="ASIC020427-PA"/>
    </source>
</evidence>
<protein>
    <submittedName>
        <fullName evidence="1 2">Uncharacterized protein</fullName>
    </submittedName>
</protein>
<accession>A0A084WPG6</accession>
<keyword evidence="3" id="KW-1185">Reference proteome</keyword>
<proteinExistence type="predicted"/>
<dbReference type="EMBL" id="KE525369">
    <property type="protein sequence ID" value="KFB52110.1"/>
    <property type="molecule type" value="Genomic_DNA"/>
</dbReference>
<organism evidence="1">
    <name type="scientific">Anopheles sinensis</name>
    <name type="common">Mosquito</name>
    <dbReference type="NCBI Taxonomy" id="74873"/>
    <lineage>
        <taxon>Eukaryota</taxon>
        <taxon>Metazoa</taxon>
        <taxon>Ecdysozoa</taxon>
        <taxon>Arthropoda</taxon>
        <taxon>Hexapoda</taxon>
        <taxon>Insecta</taxon>
        <taxon>Pterygota</taxon>
        <taxon>Neoptera</taxon>
        <taxon>Endopterygota</taxon>
        <taxon>Diptera</taxon>
        <taxon>Nematocera</taxon>
        <taxon>Culicoidea</taxon>
        <taxon>Culicidae</taxon>
        <taxon>Anophelinae</taxon>
        <taxon>Anopheles</taxon>
    </lineage>
</organism>
<name>A0A084WPG6_ANOSI</name>
<gene>
    <name evidence="1" type="ORF">ZHAS_00020427</name>
</gene>
<sequence>MFLARCAASPPEGEPNVKYVISRSDEMKLSAVSVASVEQEAVVRAPCNRTPKPGETPLQLPVNRQVPANLRGKTLTAAASRDVPFPEALEHKAP</sequence>
<reference evidence="2" key="2">
    <citation type="submission" date="2020-05" db="UniProtKB">
        <authorList>
            <consortium name="EnsemblMetazoa"/>
        </authorList>
    </citation>
    <scope>IDENTIFICATION</scope>
</reference>
<dbReference type="EMBL" id="ATLV01025075">
    <property type="status" value="NOT_ANNOTATED_CDS"/>
    <property type="molecule type" value="Genomic_DNA"/>
</dbReference>
<evidence type="ECO:0000313" key="3">
    <source>
        <dbReference type="Proteomes" id="UP000030765"/>
    </source>
</evidence>
<evidence type="ECO:0000313" key="1">
    <source>
        <dbReference type="EMBL" id="KFB52110.1"/>
    </source>
</evidence>
<dbReference type="EnsemblMetazoa" id="ASIC020427-RA">
    <property type="protein sequence ID" value="ASIC020427-PA"/>
    <property type="gene ID" value="ASIC020427"/>
</dbReference>
<dbReference type="VEuPathDB" id="VectorBase:ASIC020427"/>
<reference evidence="1 3" key="1">
    <citation type="journal article" date="2014" name="BMC Genomics">
        <title>Genome sequence of Anopheles sinensis provides insight into genetics basis of mosquito competence for malaria parasites.</title>
        <authorList>
            <person name="Zhou D."/>
            <person name="Zhang D."/>
            <person name="Ding G."/>
            <person name="Shi L."/>
            <person name="Hou Q."/>
            <person name="Ye Y."/>
            <person name="Xu Y."/>
            <person name="Zhou H."/>
            <person name="Xiong C."/>
            <person name="Li S."/>
            <person name="Yu J."/>
            <person name="Hong S."/>
            <person name="Yu X."/>
            <person name="Zou P."/>
            <person name="Chen C."/>
            <person name="Chang X."/>
            <person name="Wang W."/>
            <person name="Lv Y."/>
            <person name="Sun Y."/>
            <person name="Ma L."/>
            <person name="Shen B."/>
            <person name="Zhu C."/>
        </authorList>
    </citation>
    <scope>NUCLEOTIDE SEQUENCE [LARGE SCALE GENOMIC DNA]</scope>
</reference>